<reference evidence="1" key="1">
    <citation type="submission" date="2024-05" db="EMBL/GenBank/DDBJ databases">
        <title>Genome sequencing of novel strain.</title>
        <authorList>
            <person name="Ganbat D."/>
            <person name="Ganbat S."/>
            <person name="Lee S.-J."/>
        </authorList>
    </citation>
    <scope>NUCLEOTIDE SEQUENCE</scope>
    <source>
        <strain evidence="1">SMD15-11</strain>
    </source>
</reference>
<dbReference type="RefSeq" id="WP_369602238.1">
    <property type="nucleotide sequence ID" value="NZ_CP154858.1"/>
</dbReference>
<dbReference type="InterPro" id="IPR019639">
    <property type="entry name" value="DUF2505"/>
</dbReference>
<dbReference type="KEGG" id="tcd:AAIA72_04525"/>
<dbReference type="EMBL" id="CP154858">
    <property type="protein sequence ID" value="XDT73244.1"/>
    <property type="molecule type" value="Genomic_DNA"/>
</dbReference>
<organism evidence="1">
    <name type="scientific">Thermohahella caldifontis</name>
    <dbReference type="NCBI Taxonomy" id="3142973"/>
    <lineage>
        <taxon>Bacteria</taxon>
        <taxon>Pseudomonadati</taxon>
        <taxon>Pseudomonadota</taxon>
        <taxon>Gammaproteobacteria</taxon>
        <taxon>Oceanospirillales</taxon>
        <taxon>Hahellaceae</taxon>
        <taxon>Thermohahella</taxon>
    </lineage>
</organism>
<gene>
    <name evidence="1" type="ORF">AAIA72_04525</name>
</gene>
<protein>
    <submittedName>
        <fullName evidence="1">DUF2505 family protein</fullName>
    </submittedName>
</protein>
<evidence type="ECO:0000313" key="1">
    <source>
        <dbReference type="EMBL" id="XDT73244.1"/>
    </source>
</evidence>
<name>A0AB39UYE7_9GAMM</name>
<sequence>MSLQHTFHFPYPARRVFRLYTSKQFIEGRFAESGIPSPAVEVEQMAGKMRITSRLDIRHQLGKARYLLRPLGLDTFMLDYAIEWHEHSDAHMEAEYSYTPVGLNMKLAGTLKLRETIPGQSTLEHRTRWDGPLSGRLHQWLENMLVERVHKEFSADMSALEMLLENESEKNAPSERGA</sequence>
<proteinExistence type="predicted"/>
<dbReference type="AlphaFoldDB" id="A0AB39UYE7"/>
<dbReference type="Pfam" id="PF10698">
    <property type="entry name" value="DUF2505"/>
    <property type="match status" value="1"/>
</dbReference>
<accession>A0AB39UYE7</accession>